<evidence type="ECO:0000313" key="3">
    <source>
        <dbReference type="Proteomes" id="UP000715095"/>
    </source>
</evidence>
<dbReference type="Gene3D" id="3.60.15.10">
    <property type="entry name" value="Ribonuclease Z/Hydroxyacylglutathione hydrolase-like"/>
    <property type="match status" value="1"/>
</dbReference>
<reference evidence="2 3" key="1">
    <citation type="journal article" date="2021" name="Sci. Rep.">
        <title>The distribution of antibiotic resistance genes in chicken gut microbiota commensals.</title>
        <authorList>
            <person name="Juricova H."/>
            <person name="Matiasovicova J."/>
            <person name="Kubasova T."/>
            <person name="Cejkova D."/>
            <person name="Rychlik I."/>
        </authorList>
    </citation>
    <scope>NUCLEOTIDE SEQUENCE [LARGE SCALE GENOMIC DNA]</scope>
    <source>
        <strain evidence="2 3">An829</strain>
    </source>
</reference>
<dbReference type="InterPro" id="IPR001279">
    <property type="entry name" value="Metallo-B-lactamas"/>
</dbReference>
<dbReference type="InterPro" id="IPR036866">
    <property type="entry name" value="RibonucZ/Hydroxyglut_hydro"/>
</dbReference>
<dbReference type="SUPFAM" id="SSF56281">
    <property type="entry name" value="Metallo-hydrolase/oxidoreductase"/>
    <property type="match status" value="1"/>
</dbReference>
<dbReference type="PANTHER" id="PTHR15032">
    <property type="entry name" value="N-ACYL-PHOSPHATIDYLETHANOLAMINE-HYDROLYZING PHOSPHOLIPASE D"/>
    <property type="match status" value="1"/>
</dbReference>
<evidence type="ECO:0000313" key="2">
    <source>
        <dbReference type="EMBL" id="MBM6703834.1"/>
    </source>
</evidence>
<comment type="caution">
    <text evidence="2">The sequence shown here is derived from an EMBL/GenBank/DDBJ whole genome shotgun (WGS) entry which is preliminary data.</text>
</comment>
<accession>A0ABS2DRA2</accession>
<evidence type="ECO:0000259" key="1">
    <source>
        <dbReference type="Pfam" id="PF12706"/>
    </source>
</evidence>
<keyword evidence="3" id="KW-1185">Reference proteome</keyword>
<dbReference type="Pfam" id="PF12706">
    <property type="entry name" value="Lactamase_B_2"/>
    <property type="match status" value="1"/>
</dbReference>
<dbReference type="RefSeq" id="WP_205102307.1">
    <property type="nucleotide sequence ID" value="NZ_JACJJC010000006.1"/>
</dbReference>
<name>A0ABS2DRA2_9BURK</name>
<proteinExistence type="predicted"/>
<protein>
    <submittedName>
        <fullName evidence="2">MBL fold metallo-hydrolase</fullName>
    </submittedName>
</protein>
<gene>
    <name evidence="2" type="ORF">H6A60_04970</name>
</gene>
<sequence length="353" mass="39368">MSGGTGGFIISEEMGAAPSGERLRRIEASPNWRDGAFRNLVEVPDFTGKRRSSWRAMYDFLTDKTAGIEPSVRVPSVKTPLESVASGQIVWLGHSGFFLHESGLRVLVDPALGAASPVPFAFKPFRGADVYRPEDMPSVDCLFITHDHYDHLDYATVRAIANRVKRVVCPLGVGAHFEYWGWPAERITELDWFEETRVGDSLLATAVPSQHFSGRTLKRNTTLWAGFVLQFPGKTLYLSGDGGYGPHFKAIRSRFPSIDLAILEDGQYNTDWSTIHLMPEDWRRAVADLAPKRVMPCHNAKYALSRHVWTEPLNCALASCRALGVAPAFPTIGEAFLWASGEPMPHRWWPDRA</sequence>
<feature type="domain" description="Metallo-beta-lactamase" evidence="1">
    <location>
        <begin position="105"/>
        <end position="298"/>
    </location>
</feature>
<dbReference type="PANTHER" id="PTHR15032:SF4">
    <property type="entry name" value="N-ACYL-PHOSPHATIDYLETHANOLAMINE-HYDROLYZING PHOSPHOLIPASE D"/>
    <property type="match status" value="1"/>
</dbReference>
<dbReference type="EMBL" id="JACJJC010000006">
    <property type="protein sequence ID" value="MBM6703834.1"/>
    <property type="molecule type" value="Genomic_DNA"/>
</dbReference>
<dbReference type="Proteomes" id="UP000715095">
    <property type="component" value="Unassembled WGS sequence"/>
</dbReference>
<dbReference type="PIRSF" id="PIRSF038896">
    <property type="entry name" value="NAPE-PLD"/>
    <property type="match status" value="1"/>
</dbReference>
<dbReference type="InterPro" id="IPR024884">
    <property type="entry name" value="NAPE-PLD"/>
</dbReference>
<organism evidence="2 3">
    <name type="scientific">Sutterella massiliensis</name>
    <dbReference type="NCBI Taxonomy" id="1816689"/>
    <lineage>
        <taxon>Bacteria</taxon>
        <taxon>Pseudomonadati</taxon>
        <taxon>Pseudomonadota</taxon>
        <taxon>Betaproteobacteria</taxon>
        <taxon>Burkholderiales</taxon>
        <taxon>Sutterellaceae</taxon>
        <taxon>Sutterella</taxon>
    </lineage>
</organism>